<dbReference type="Gene3D" id="1.10.510.10">
    <property type="entry name" value="Transferase(Phosphotransferase) domain 1"/>
    <property type="match status" value="1"/>
</dbReference>
<dbReference type="SUPFAM" id="SSF56112">
    <property type="entry name" value="Protein kinase-like (PK-like)"/>
    <property type="match status" value="1"/>
</dbReference>
<dbReference type="PANTHER" id="PTHR24345">
    <property type="entry name" value="SERINE/THREONINE-PROTEIN KINASE PLK"/>
    <property type="match status" value="1"/>
</dbReference>
<organism evidence="7 8">
    <name type="scientific">Leptotrombidium deliense</name>
    <dbReference type="NCBI Taxonomy" id="299467"/>
    <lineage>
        <taxon>Eukaryota</taxon>
        <taxon>Metazoa</taxon>
        <taxon>Ecdysozoa</taxon>
        <taxon>Arthropoda</taxon>
        <taxon>Chelicerata</taxon>
        <taxon>Arachnida</taxon>
        <taxon>Acari</taxon>
        <taxon>Acariformes</taxon>
        <taxon>Trombidiformes</taxon>
        <taxon>Prostigmata</taxon>
        <taxon>Anystina</taxon>
        <taxon>Parasitengona</taxon>
        <taxon>Trombiculoidea</taxon>
        <taxon>Trombiculidae</taxon>
        <taxon>Leptotrombidium</taxon>
    </lineage>
</organism>
<keyword evidence="2" id="KW-0808">Transferase</keyword>
<keyword evidence="8" id="KW-1185">Reference proteome</keyword>
<dbReference type="Proteomes" id="UP000288716">
    <property type="component" value="Unassembled WGS sequence"/>
</dbReference>
<dbReference type="AlphaFoldDB" id="A0A443RUI6"/>
<sequence>MDYAKYIFRKIVKAVSYLHSKNIIYKDINTNNIYFTNDDVVKLGDFGVSIVMENLRDEENYYHGPPSAIINYSKEIFASVESQYKRSPGEILIKFPEDDIKRLLWLLFQMMHTNPENRSQ</sequence>
<dbReference type="GO" id="GO:0000922">
    <property type="term" value="C:spindle pole"/>
    <property type="evidence" value="ECO:0007669"/>
    <property type="project" value="TreeGrafter"/>
</dbReference>
<dbReference type="GO" id="GO:0005634">
    <property type="term" value="C:nucleus"/>
    <property type="evidence" value="ECO:0007669"/>
    <property type="project" value="TreeGrafter"/>
</dbReference>
<evidence type="ECO:0000313" key="8">
    <source>
        <dbReference type="Proteomes" id="UP000288716"/>
    </source>
</evidence>
<dbReference type="GO" id="GO:0005524">
    <property type="term" value="F:ATP binding"/>
    <property type="evidence" value="ECO:0007669"/>
    <property type="project" value="UniProtKB-KW"/>
</dbReference>
<dbReference type="PANTHER" id="PTHR24345:SF0">
    <property type="entry name" value="CELL CYCLE SERINE_THREONINE-PROTEIN KINASE CDC5_MSD2"/>
    <property type="match status" value="1"/>
</dbReference>
<gene>
    <name evidence="7" type="ORF">B4U80_08982</name>
</gene>
<evidence type="ECO:0000256" key="4">
    <source>
        <dbReference type="ARBA" id="ARBA00022777"/>
    </source>
</evidence>
<dbReference type="GO" id="GO:0000776">
    <property type="term" value="C:kinetochore"/>
    <property type="evidence" value="ECO:0007669"/>
    <property type="project" value="TreeGrafter"/>
</dbReference>
<feature type="domain" description="Protein kinase" evidence="6">
    <location>
        <begin position="1"/>
        <end position="120"/>
    </location>
</feature>
<evidence type="ECO:0000256" key="5">
    <source>
        <dbReference type="ARBA" id="ARBA00022840"/>
    </source>
</evidence>
<keyword evidence="1" id="KW-0723">Serine/threonine-protein kinase</keyword>
<keyword evidence="3" id="KW-0547">Nucleotide-binding</keyword>
<dbReference type="Pfam" id="PF00069">
    <property type="entry name" value="Pkinase"/>
    <property type="match status" value="1"/>
</dbReference>
<dbReference type="STRING" id="299467.A0A443RUI6"/>
<evidence type="ECO:0000259" key="6">
    <source>
        <dbReference type="PROSITE" id="PS50011"/>
    </source>
</evidence>
<dbReference type="VEuPathDB" id="VectorBase:LDEU013033"/>
<reference evidence="7 8" key="1">
    <citation type="journal article" date="2018" name="Gigascience">
        <title>Genomes of trombidid mites reveal novel predicted allergens and laterally-transferred genes associated with secondary metabolism.</title>
        <authorList>
            <person name="Dong X."/>
            <person name="Chaisiri K."/>
            <person name="Xia D."/>
            <person name="Armstrong S.D."/>
            <person name="Fang Y."/>
            <person name="Donnelly M.J."/>
            <person name="Kadowaki T."/>
            <person name="McGarry J.W."/>
            <person name="Darby A.C."/>
            <person name="Makepeace B.L."/>
        </authorList>
    </citation>
    <scope>NUCLEOTIDE SEQUENCE [LARGE SCALE GENOMIC DNA]</scope>
    <source>
        <strain evidence="7">UoL-UT</strain>
    </source>
</reference>
<evidence type="ECO:0000313" key="7">
    <source>
        <dbReference type="EMBL" id="RWS19007.1"/>
    </source>
</evidence>
<dbReference type="EMBL" id="NCKV01031325">
    <property type="protein sequence ID" value="RWS19007.1"/>
    <property type="molecule type" value="Genomic_DNA"/>
</dbReference>
<evidence type="ECO:0000256" key="3">
    <source>
        <dbReference type="ARBA" id="ARBA00022741"/>
    </source>
</evidence>
<dbReference type="GO" id="GO:0004674">
    <property type="term" value="F:protein serine/threonine kinase activity"/>
    <property type="evidence" value="ECO:0007669"/>
    <property type="project" value="UniProtKB-KW"/>
</dbReference>
<proteinExistence type="predicted"/>
<dbReference type="InterPro" id="IPR000719">
    <property type="entry name" value="Prot_kinase_dom"/>
</dbReference>
<feature type="non-terminal residue" evidence="7">
    <location>
        <position position="120"/>
    </location>
</feature>
<dbReference type="PROSITE" id="PS50011">
    <property type="entry name" value="PROTEIN_KINASE_DOM"/>
    <property type="match status" value="1"/>
</dbReference>
<protein>
    <submittedName>
        <fullName evidence="7">Serine/Threonine kinase domain protein-like protein</fullName>
    </submittedName>
</protein>
<comment type="caution">
    <text evidence="7">The sequence shown here is derived from an EMBL/GenBank/DDBJ whole genome shotgun (WGS) entry which is preliminary data.</text>
</comment>
<name>A0A443RUI6_9ACAR</name>
<dbReference type="OrthoDB" id="8012711at2759"/>
<keyword evidence="4 7" id="KW-0418">Kinase</keyword>
<accession>A0A443RUI6</accession>
<dbReference type="InterPro" id="IPR011009">
    <property type="entry name" value="Kinase-like_dom_sf"/>
</dbReference>
<dbReference type="GO" id="GO:0007052">
    <property type="term" value="P:mitotic spindle organization"/>
    <property type="evidence" value="ECO:0007669"/>
    <property type="project" value="TreeGrafter"/>
</dbReference>
<evidence type="ECO:0000256" key="1">
    <source>
        <dbReference type="ARBA" id="ARBA00022527"/>
    </source>
</evidence>
<evidence type="ECO:0000256" key="2">
    <source>
        <dbReference type="ARBA" id="ARBA00022679"/>
    </source>
</evidence>
<keyword evidence="5" id="KW-0067">ATP-binding</keyword>
<dbReference type="GO" id="GO:0005737">
    <property type="term" value="C:cytoplasm"/>
    <property type="evidence" value="ECO:0007669"/>
    <property type="project" value="TreeGrafter"/>
</dbReference>